<name>A0A0E9VGV5_ANGAN</name>
<evidence type="ECO:0000313" key="1">
    <source>
        <dbReference type="EMBL" id="JAH76675.1"/>
    </source>
</evidence>
<reference evidence="1" key="1">
    <citation type="submission" date="2014-11" db="EMBL/GenBank/DDBJ databases">
        <authorList>
            <person name="Amaro Gonzalez C."/>
        </authorList>
    </citation>
    <scope>NUCLEOTIDE SEQUENCE</scope>
</reference>
<accession>A0A0E9VGV5</accession>
<proteinExistence type="predicted"/>
<sequence length="8" mass="916">MAAHKFLV</sequence>
<protein>
    <submittedName>
        <fullName evidence="1">Uncharacterized protein</fullName>
    </submittedName>
</protein>
<dbReference type="EMBL" id="GBXM01031902">
    <property type="protein sequence ID" value="JAH76675.1"/>
    <property type="molecule type" value="Transcribed_RNA"/>
</dbReference>
<reference evidence="1" key="2">
    <citation type="journal article" date="2015" name="Fish Shellfish Immunol.">
        <title>Early steps in the European eel (Anguilla anguilla)-Vibrio vulnificus interaction in the gills: Role of the RtxA13 toxin.</title>
        <authorList>
            <person name="Callol A."/>
            <person name="Pajuelo D."/>
            <person name="Ebbesson L."/>
            <person name="Teles M."/>
            <person name="MacKenzie S."/>
            <person name="Amaro C."/>
        </authorList>
    </citation>
    <scope>NUCLEOTIDE SEQUENCE</scope>
</reference>
<organism evidence="1">
    <name type="scientific">Anguilla anguilla</name>
    <name type="common">European freshwater eel</name>
    <name type="synonym">Muraena anguilla</name>
    <dbReference type="NCBI Taxonomy" id="7936"/>
    <lineage>
        <taxon>Eukaryota</taxon>
        <taxon>Metazoa</taxon>
        <taxon>Chordata</taxon>
        <taxon>Craniata</taxon>
        <taxon>Vertebrata</taxon>
        <taxon>Euteleostomi</taxon>
        <taxon>Actinopterygii</taxon>
        <taxon>Neopterygii</taxon>
        <taxon>Teleostei</taxon>
        <taxon>Anguilliformes</taxon>
        <taxon>Anguillidae</taxon>
        <taxon>Anguilla</taxon>
    </lineage>
</organism>